<dbReference type="EMBL" id="JQCR01000003">
    <property type="protein sequence ID" value="KGE17045.1"/>
    <property type="molecule type" value="Genomic_DNA"/>
</dbReference>
<dbReference type="CDD" id="cd02980">
    <property type="entry name" value="TRX_Fd_family"/>
    <property type="match status" value="1"/>
</dbReference>
<organism evidence="1 2">
    <name type="scientific">Paenibacillus wynnii</name>
    <dbReference type="NCBI Taxonomy" id="268407"/>
    <lineage>
        <taxon>Bacteria</taxon>
        <taxon>Bacillati</taxon>
        <taxon>Bacillota</taxon>
        <taxon>Bacilli</taxon>
        <taxon>Bacillales</taxon>
        <taxon>Paenibacillaceae</taxon>
        <taxon>Paenibacillus</taxon>
    </lineage>
</organism>
<dbReference type="SUPFAM" id="SSF52833">
    <property type="entry name" value="Thioredoxin-like"/>
    <property type="match status" value="1"/>
</dbReference>
<reference evidence="1 2" key="2">
    <citation type="submission" date="2014-10" db="EMBL/GenBank/DDBJ databases">
        <title>Comparative genomics of the Paenibacillus odorifer group.</title>
        <authorList>
            <person name="Tsai Y.-C."/>
            <person name="Martin N."/>
            <person name="Korlach J."/>
            <person name="Wiedmann M."/>
        </authorList>
    </citation>
    <scope>NUCLEOTIDE SEQUENCE [LARGE SCALE GENOMIC DNA]</scope>
    <source>
        <strain evidence="1 2">DSM 18334</strain>
    </source>
</reference>
<dbReference type="InterPro" id="IPR036249">
    <property type="entry name" value="Thioredoxin-like_sf"/>
</dbReference>
<dbReference type="eggNOG" id="COG3411">
    <property type="taxonomic scope" value="Bacteria"/>
</dbReference>
<dbReference type="RefSeq" id="WP_036655483.1">
    <property type="nucleotide sequence ID" value="NZ_JQCR01000003.1"/>
</dbReference>
<dbReference type="Gene3D" id="3.40.30.10">
    <property type="entry name" value="Glutaredoxin"/>
    <property type="match status" value="1"/>
</dbReference>
<evidence type="ECO:0008006" key="3">
    <source>
        <dbReference type="Google" id="ProtNLM"/>
    </source>
</evidence>
<evidence type="ECO:0000313" key="1">
    <source>
        <dbReference type="EMBL" id="KGE17045.1"/>
    </source>
</evidence>
<protein>
    <recommendedName>
        <fullName evidence="3">Cobalamin biosynthesis protein CbiW</fullName>
    </recommendedName>
</protein>
<dbReference type="Proteomes" id="UP000029734">
    <property type="component" value="Unassembled WGS sequence"/>
</dbReference>
<dbReference type="OrthoDB" id="9761899at2"/>
<accession>A0A098M3E9</accession>
<dbReference type="Pfam" id="PF01257">
    <property type="entry name" value="2Fe-2S_thioredx"/>
    <property type="match status" value="1"/>
</dbReference>
<sequence length="119" mass="13350">MTTWNLEHAQCHFLICNGGTCLKLGADEVTESIREEIKNQNADALIHTSRTQCNGRCSDACVVIAYPEGVWYKDIDPQSGKDLVQRHLEGKLLESQVVYHYNQKFVPTGISVKGIEKNT</sequence>
<gene>
    <name evidence="1" type="ORF">PWYN_20520</name>
</gene>
<dbReference type="AlphaFoldDB" id="A0A098M3E9"/>
<keyword evidence="2" id="KW-1185">Reference proteome</keyword>
<proteinExistence type="predicted"/>
<comment type="caution">
    <text evidence="1">The sequence shown here is derived from an EMBL/GenBank/DDBJ whole genome shotgun (WGS) entry which is preliminary data.</text>
</comment>
<reference evidence="1 2" key="1">
    <citation type="submission" date="2014-08" db="EMBL/GenBank/DDBJ databases">
        <authorList>
            <person name="den Bakker H.C."/>
        </authorList>
    </citation>
    <scope>NUCLEOTIDE SEQUENCE [LARGE SCALE GENOMIC DNA]</scope>
    <source>
        <strain evidence="1 2">DSM 18334</strain>
    </source>
</reference>
<dbReference type="STRING" id="268407.PWYN_20520"/>
<evidence type="ECO:0000313" key="2">
    <source>
        <dbReference type="Proteomes" id="UP000029734"/>
    </source>
</evidence>
<name>A0A098M3E9_9BACL</name>